<gene>
    <name evidence="2" type="ORF">CYLTODRAFT_418434</name>
</gene>
<keyword evidence="3" id="KW-1185">Reference proteome</keyword>
<dbReference type="OrthoDB" id="3701586at2759"/>
<accession>A0A0D7BQK7</accession>
<protein>
    <submittedName>
        <fullName evidence="2">Uncharacterized protein</fullName>
    </submittedName>
</protein>
<feature type="chain" id="PRO_5002317312" evidence="1">
    <location>
        <begin position="21"/>
        <end position="437"/>
    </location>
</feature>
<reference evidence="2 3" key="1">
    <citation type="journal article" date="2015" name="Fungal Genet. Biol.">
        <title>Evolution of novel wood decay mechanisms in Agaricales revealed by the genome sequences of Fistulina hepatica and Cylindrobasidium torrendii.</title>
        <authorList>
            <person name="Floudas D."/>
            <person name="Held B.W."/>
            <person name="Riley R."/>
            <person name="Nagy L.G."/>
            <person name="Koehler G."/>
            <person name="Ransdell A.S."/>
            <person name="Younus H."/>
            <person name="Chow J."/>
            <person name="Chiniquy J."/>
            <person name="Lipzen A."/>
            <person name="Tritt A."/>
            <person name="Sun H."/>
            <person name="Haridas S."/>
            <person name="LaButti K."/>
            <person name="Ohm R.A."/>
            <person name="Kues U."/>
            <person name="Blanchette R.A."/>
            <person name="Grigoriev I.V."/>
            <person name="Minto R.E."/>
            <person name="Hibbett D.S."/>
        </authorList>
    </citation>
    <scope>NUCLEOTIDE SEQUENCE [LARGE SCALE GENOMIC DNA]</scope>
    <source>
        <strain evidence="2 3">FP15055 ss-10</strain>
    </source>
</reference>
<feature type="signal peptide" evidence="1">
    <location>
        <begin position="1"/>
        <end position="20"/>
    </location>
</feature>
<dbReference type="AlphaFoldDB" id="A0A0D7BQK7"/>
<evidence type="ECO:0000313" key="2">
    <source>
        <dbReference type="EMBL" id="KIY71891.1"/>
    </source>
</evidence>
<organism evidence="2 3">
    <name type="scientific">Cylindrobasidium torrendii FP15055 ss-10</name>
    <dbReference type="NCBI Taxonomy" id="1314674"/>
    <lineage>
        <taxon>Eukaryota</taxon>
        <taxon>Fungi</taxon>
        <taxon>Dikarya</taxon>
        <taxon>Basidiomycota</taxon>
        <taxon>Agaricomycotina</taxon>
        <taxon>Agaricomycetes</taxon>
        <taxon>Agaricomycetidae</taxon>
        <taxon>Agaricales</taxon>
        <taxon>Marasmiineae</taxon>
        <taxon>Physalacriaceae</taxon>
        <taxon>Cylindrobasidium</taxon>
    </lineage>
</organism>
<name>A0A0D7BQK7_9AGAR</name>
<proteinExistence type="predicted"/>
<dbReference type="EMBL" id="KN880449">
    <property type="protein sequence ID" value="KIY71891.1"/>
    <property type="molecule type" value="Genomic_DNA"/>
</dbReference>
<evidence type="ECO:0000256" key="1">
    <source>
        <dbReference type="SAM" id="SignalP"/>
    </source>
</evidence>
<evidence type="ECO:0000313" key="3">
    <source>
        <dbReference type="Proteomes" id="UP000054007"/>
    </source>
</evidence>
<dbReference type="STRING" id="1314674.A0A0D7BQK7"/>
<sequence>MLCRTVILAVSLGSLLSVSGLGTPEPTTLWTYNGILNPDDPLNAGIETLAGVQNLLVHNGSASGRSYAHHAIAEYISGTLYLAWSSGLIDEDQNGQQTWIAQGSLSNEMSEWSFGEPRVVVGSALLTNQSEEANYTYWCDNNIVQRASQPNAVVPFEGEVYLITELVDIVCFAEGTSKYTVGAGRYIVPLSVPDEAGCWLSQTEYYTEHLYNQTSLSVDICPELLMTGLSALLERPDILPFTNARLINAGQFFASDGQTPLQEVTHAVWFDDGQGSGYWQRFWRDVKGSNNSLVNWVEFTSDPKGADWFPNTFTPAQNSIYASNIPDSNTKSFYGSLGSSRNGSLAPTYLVHNPQYYPETRWRQPLALTIAHDGVHFEWSRVLRTNGSTHIVPDTRGIKRVGFSYPHATLVGDELVVAYSEDKENIWISRVSLSSLG</sequence>
<keyword evidence="1" id="KW-0732">Signal</keyword>
<dbReference type="Proteomes" id="UP000054007">
    <property type="component" value="Unassembled WGS sequence"/>
</dbReference>